<evidence type="ECO:0000313" key="4">
    <source>
        <dbReference type="EMBL" id="KAH7312687.1"/>
    </source>
</evidence>
<evidence type="ECO:0000256" key="1">
    <source>
        <dbReference type="SAM" id="MobiDB-lite"/>
    </source>
</evidence>
<feature type="region of interest" description="Disordered" evidence="1">
    <location>
        <begin position="725"/>
        <end position="757"/>
    </location>
</feature>
<feature type="region of interest" description="Disordered" evidence="1">
    <location>
        <begin position="808"/>
        <end position="837"/>
    </location>
</feature>
<dbReference type="OrthoDB" id="1046782at2759"/>
<reference evidence="4" key="1">
    <citation type="journal article" date="2021" name="Nat. Commun.">
        <title>Genetic determinants of endophytism in the Arabidopsis root mycobiome.</title>
        <authorList>
            <person name="Mesny F."/>
            <person name="Miyauchi S."/>
            <person name="Thiergart T."/>
            <person name="Pickel B."/>
            <person name="Atanasova L."/>
            <person name="Karlsson M."/>
            <person name="Huettel B."/>
            <person name="Barry K.W."/>
            <person name="Haridas S."/>
            <person name="Chen C."/>
            <person name="Bauer D."/>
            <person name="Andreopoulos W."/>
            <person name="Pangilinan J."/>
            <person name="LaButti K."/>
            <person name="Riley R."/>
            <person name="Lipzen A."/>
            <person name="Clum A."/>
            <person name="Drula E."/>
            <person name="Henrissat B."/>
            <person name="Kohler A."/>
            <person name="Grigoriev I.V."/>
            <person name="Martin F.M."/>
            <person name="Hacquard S."/>
        </authorList>
    </citation>
    <scope>NUCLEOTIDE SEQUENCE</scope>
    <source>
        <strain evidence="4">MPI-CAGE-CH-0235</strain>
    </source>
</reference>
<dbReference type="EMBL" id="JAGPNK010000010">
    <property type="protein sequence ID" value="KAH7312687.1"/>
    <property type="molecule type" value="Genomic_DNA"/>
</dbReference>
<accession>A0A8K0SSH6</accession>
<dbReference type="Pfam" id="PF12708">
    <property type="entry name" value="Pect-lyase_RHGA_epim"/>
    <property type="match status" value="2"/>
</dbReference>
<keyword evidence="5" id="KW-1185">Reference proteome</keyword>
<gene>
    <name evidence="4" type="ORF">B0I35DRAFT_411378</name>
</gene>
<comment type="caution">
    <text evidence="4">The sequence shown here is derived from an EMBL/GenBank/DDBJ whole genome shotgun (WGS) entry which is preliminary data.</text>
</comment>
<sequence>MLLSRGLRVLAWASAFALWSEAAEATRSPIESYTTLTIPSGPVAPQPPPDYAKGHANNAVGVSPDKHNMTGPYRGDKPTRAESNARLAAGDGYWLSEFGPLGKSPLAPAGYQFFRNVKDFGAVGDGVTDDTAAINRAVSSFSNDNQDDLINFIFNLTSMPCKNYQNDQEYVPAGIHWQNSESVVLVSGSKTLLAGGGGPRYFNSWVSGFQTSPSGVSGRRTGFAPLSPDKPSSLLDGQGRYYYKSKPQYEGTTPLVATNFGVRNDGTGDQTTAINNLLSSHIGAIIFFPAGVYMVRGTIKIPIGSIIMGSSWSTIMGIGLYFSNEFNPKVMVYVGKEGDKGKIKISNMLFTVKGFTKGAILMEWNISLGFFDNIWIWVADHDLDDPANANTTVGPGGIPNNSAIEIAVYMAHGVLIESQGPSWFWGCASEHAQLYQWQLLDAKNIVIGHIQTETPYYQSDPDATDPYIIGEWPSDPTFLDCEDDLCKRAWALRILNSTDVFMYAMGFYSFFDNYRLGCAPQEDCQKSLIDTNYAGNTWLYNIFTKGNHEIISPGGSLRPIWFNDTTRNDYTSSVAAWLALANEQGLTIGEGDDPSAGGGSGIVYIDPEIWSSGSDGEGATIQCYAPCAYVFPPISLNNPTTISFPPVTTSVAVGWYTSTTFEQGWSTITTTEFVTVTHITTLTPPPVTLTEISIRDVTITDNVTSTEIKLTSKIDVPTFIITNSPNSNDPTDASIPPRTRTITLPPWPWPSNEDEEDDEIDDFTTVTHTSGSPKPTCRSGCGSECKIFCGAPCLLFCSSGDWPHPPSWYDPEDPESPPPGTWPTIPPNPGDPGEDGECETTTFESCRERCTVSPSSTCTSTCSDVVGCETTTGIPTTVTLAPAFGNPYPEREPNQRDPDVTEVAASGSSAIVYLSSLGSWTFGELGGRPTTTTNRPQPTGDPDTGACDRCANDLGSSNCGPSEKTCLINQCRNNFDCTACNFDCEGLFPEPPSCDEWWDYTCLVSYCKSNVKCQNSPDSPECRECADRLGASDCPAADEKCLLDQYHNEWFCQRCNFDCEALFN</sequence>
<evidence type="ECO:0000259" key="3">
    <source>
        <dbReference type="Pfam" id="PF12708"/>
    </source>
</evidence>
<dbReference type="PANTHER" id="PTHR33928:SF2">
    <property type="entry name" value="PECTATE LYASE SUPERFAMILY PROTEIN DOMAIN-CONTAINING PROTEIN-RELATED"/>
    <property type="match status" value="1"/>
</dbReference>
<protein>
    <recommendedName>
        <fullName evidence="3">Rhamnogalacturonase A/B/Epimerase-like pectate lyase domain-containing protein</fullName>
    </recommendedName>
</protein>
<name>A0A8K0SSH6_9HYPO</name>
<dbReference type="InterPro" id="IPR024535">
    <property type="entry name" value="RHGA/B-epi-like_pectate_lyase"/>
</dbReference>
<dbReference type="SUPFAM" id="SSF51126">
    <property type="entry name" value="Pectin lyase-like"/>
    <property type="match status" value="2"/>
</dbReference>
<dbReference type="GO" id="GO:0004650">
    <property type="term" value="F:polygalacturonase activity"/>
    <property type="evidence" value="ECO:0007669"/>
    <property type="project" value="InterPro"/>
</dbReference>
<dbReference type="AlphaFoldDB" id="A0A8K0SSH6"/>
<keyword evidence="2" id="KW-0732">Signal</keyword>
<feature type="compositionally biased region" description="Pro residues" evidence="1">
    <location>
        <begin position="816"/>
        <end position="830"/>
    </location>
</feature>
<feature type="signal peptide" evidence="2">
    <location>
        <begin position="1"/>
        <end position="25"/>
    </location>
</feature>
<dbReference type="Proteomes" id="UP000813444">
    <property type="component" value="Unassembled WGS sequence"/>
</dbReference>
<feature type="domain" description="Rhamnogalacturonase A/B/Epimerase-like pectate lyase" evidence="3">
    <location>
        <begin position="258"/>
        <end position="313"/>
    </location>
</feature>
<dbReference type="InterPro" id="IPR039279">
    <property type="entry name" value="QRT3-like"/>
</dbReference>
<feature type="chain" id="PRO_5035434022" description="Rhamnogalacturonase A/B/Epimerase-like pectate lyase domain-containing protein" evidence="2">
    <location>
        <begin position="26"/>
        <end position="1064"/>
    </location>
</feature>
<evidence type="ECO:0000256" key="2">
    <source>
        <dbReference type="SAM" id="SignalP"/>
    </source>
</evidence>
<dbReference type="PANTHER" id="PTHR33928">
    <property type="entry name" value="POLYGALACTURONASE QRT3"/>
    <property type="match status" value="1"/>
</dbReference>
<organism evidence="4 5">
    <name type="scientific">Stachybotrys elegans</name>
    <dbReference type="NCBI Taxonomy" id="80388"/>
    <lineage>
        <taxon>Eukaryota</taxon>
        <taxon>Fungi</taxon>
        <taxon>Dikarya</taxon>
        <taxon>Ascomycota</taxon>
        <taxon>Pezizomycotina</taxon>
        <taxon>Sordariomycetes</taxon>
        <taxon>Hypocreomycetidae</taxon>
        <taxon>Hypocreales</taxon>
        <taxon>Stachybotryaceae</taxon>
        <taxon>Stachybotrys</taxon>
    </lineage>
</organism>
<dbReference type="Gene3D" id="2.160.20.10">
    <property type="entry name" value="Single-stranded right-handed beta-helix, Pectin lyase-like"/>
    <property type="match status" value="3"/>
</dbReference>
<feature type="compositionally biased region" description="Low complexity" evidence="1">
    <location>
        <begin position="735"/>
        <end position="744"/>
    </location>
</feature>
<dbReference type="InterPro" id="IPR011050">
    <property type="entry name" value="Pectin_lyase_fold/virulence"/>
</dbReference>
<dbReference type="InterPro" id="IPR012334">
    <property type="entry name" value="Pectin_lyas_fold"/>
</dbReference>
<evidence type="ECO:0000313" key="5">
    <source>
        <dbReference type="Proteomes" id="UP000813444"/>
    </source>
</evidence>
<feature type="domain" description="Rhamnogalacturonase A/B/Epimerase-like pectate lyase" evidence="3">
    <location>
        <begin position="114"/>
        <end position="150"/>
    </location>
</feature>
<proteinExistence type="predicted"/>